<dbReference type="PROSITE" id="PS01359">
    <property type="entry name" value="ZF_PHD_1"/>
    <property type="match status" value="1"/>
</dbReference>
<keyword evidence="2" id="KW-0863">Zinc-finger</keyword>
<feature type="compositionally biased region" description="Basic residues" evidence="4">
    <location>
        <begin position="225"/>
        <end position="239"/>
    </location>
</feature>
<dbReference type="Gene3D" id="3.30.40.10">
    <property type="entry name" value="Zinc/RING finger domain, C3HC4 (zinc finger)"/>
    <property type="match status" value="1"/>
</dbReference>
<evidence type="ECO:0008006" key="7">
    <source>
        <dbReference type="Google" id="ProtNLM"/>
    </source>
</evidence>
<evidence type="ECO:0000313" key="5">
    <source>
        <dbReference type="EMBL" id="KAF6211674.1"/>
    </source>
</evidence>
<proteinExistence type="predicted"/>
<feature type="region of interest" description="Disordered" evidence="4">
    <location>
        <begin position="222"/>
        <end position="286"/>
    </location>
</feature>
<keyword evidence="6" id="KW-1185">Reference proteome</keyword>
<dbReference type="GO" id="GO:0008270">
    <property type="term" value="F:zinc ion binding"/>
    <property type="evidence" value="ECO:0007669"/>
    <property type="project" value="UniProtKB-KW"/>
</dbReference>
<keyword evidence="3" id="KW-0862">Zinc</keyword>
<sequence length="286" mass="32085">MAPIIPIPELITCTYCEATIDETENKDPIYCTQCTQFYHAQCASQNYVNWKKMPTERKKSFVCFLCADPGAPGQTIQTPTMPIPGEQPEFSQQFNAFLRASTATQTTFTSAWTAMMSQMQTQSNLMASMQQQALENQKTMALMQEQITKLTLQATTTQQSDPSGSQPHPTQEPRHKQVKIPAEFLSILDKYPRLNVQSPFSAMNFLGEMGELETTLPDHISFRTRQPKRHMQPNSRRAKHPQDHPKDPPEDDTARTGSKDRGGTIPCSRPWSRAAPPSAMCCANLG</sequence>
<comment type="caution">
    <text evidence="5">The sequence shown here is derived from an EMBL/GenBank/DDBJ whole genome shotgun (WGS) entry which is preliminary data.</text>
</comment>
<dbReference type="SUPFAM" id="SSF57903">
    <property type="entry name" value="FYVE/PHD zinc finger"/>
    <property type="match status" value="1"/>
</dbReference>
<keyword evidence="1" id="KW-0479">Metal-binding</keyword>
<dbReference type="AlphaFoldDB" id="A0A8S9XSS8"/>
<dbReference type="InterPro" id="IPR013083">
    <property type="entry name" value="Znf_RING/FYVE/PHD"/>
</dbReference>
<dbReference type="CDD" id="cd15489">
    <property type="entry name" value="PHD_SF"/>
    <property type="match status" value="1"/>
</dbReference>
<dbReference type="EMBL" id="WIXP02000004">
    <property type="protein sequence ID" value="KAF6211674.1"/>
    <property type="molecule type" value="Genomic_DNA"/>
</dbReference>
<evidence type="ECO:0000256" key="1">
    <source>
        <dbReference type="ARBA" id="ARBA00022723"/>
    </source>
</evidence>
<gene>
    <name evidence="5" type="ORF">GE061_012188</name>
</gene>
<dbReference type="InterPro" id="IPR019786">
    <property type="entry name" value="Zinc_finger_PHD-type_CS"/>
</dbReference>
<organism evidence="5 6">
    <name type="scientific">Apolygus lucorum</name>
    <name type="common">Small green plant bug</name>
    <name type="synonym">Lygocoris lucorum</name>
    <dbReference type="NCBI Taxonomy" id="248454"/>
    <lineage>
        <taxon>Eukaryota</taxon>
        <taxon>Metazoa</taxon>
        <taxon>Ecdysozoa</taxon>
        <taxon>Arthropoda</taxon>
        <taxon>Hexapoda</taxon>
        <taxon>Insecta</taxon>
        <taxon>Pterygota</taxon>
        <taxon>Neoptera</taxon>
        <taxon>Paraneoptera</taxon>
        <taxon>Hemiptera</taxon>
        <taxon>Heteroptera</taxon>
        <taxon>Panheteroptera</taxon>
        <taxon>Cimicomorpha</taxon>
        <taxon>Miridae</taxon>
        <taxon>Mirini</taxon>
        <taxon>Apolygus</taxon>
    </lineage>
</organism>
<accession>A0A8S9XSS8</accession>
<dbReference type="InterPro" id="IPR011011">
    <property type="entry name" value="Znf_FYVE_PHD"/>
</dbReference>
<feature type="region of interest" description="Disordered" evidence="4">
    <location>
        <begin position="154"/>
        <end position="177"/>
    </location>
</feature>
<reference evidence="5" key="1">
    <citation type="journal article" date="2021" name="Mol. Ecol. Resour.">
        <title>Apolygus lucorum genome provides insights into omnivorousness and mesophyll feeding.</title>
        <authorList>
            <person name="Liu Y."/>
            <person name="Liu H."/>
            <person name="Wang H."/>
            <person name="Huang T."/>
            <person name="Liu B."/>
            <person name="Yang B."/>
            <person name="Yin L."/>
            <person name="Li B."/>
            <person name="Zhang Y."/>
            <person name="Zhang S."/>
            <person name="Jiang F."/>
            <person name="Zhang X."/>
            <person name="Ren Y."/>
            <person name="Wang B."/>
            <person name="Wang S."/>
            <person name="Lu Y."/>
            <person name="Wu K."/>
            <person name="Fan W."/>
            <person name="Wang G."/>
        </authorList>
    </citation>
    <scope>NUCLEOTIDE SEQUENCE</scope>
    <source>
        <strain evidence="5">12Hb</strain>
    </source>
</reference>
<evidence type="ECO:0000256" key="3">
    <source>
        <dbReference type="ARBA" id="ARBA00022833"/>
    </source>
</evidence>
<evidence type="ECO:0000313" key="6">
    <source>
        <dbReference type="Proteomes" id="UP000466442"/>
    </source>
</evidence>
<protein>
    <recommendedName>
        <fullName evidence="7">PHD-type domain-containing protein</fullName>
    </recommendedName>
</protein>
<evidence type="ECO:0000256" key="4">
    <source>
        <dbReference type="SAM" id="MobiDB-lite"/>
    </source>
</evidence>
<feature type="compositionally biased region" description="Polar residues" evidence="4">
    <location>
        <begin position="160"/>
        <end position="169"/>
    </location>
</feature>
<feature type="compositionally biased region" description="Basic and acidic residues" evidence="4">
    <location>
        <begin position="240"/>
        <end position="262"/>
    </location>
</feature>
<name>A0A8S9XSS8_APOLU</name>
<dbReference type="Proteomes" id="UP000466442">
    <property type="component" value="Unassembled WGS sequence"/>
</dbReference>
<evidence type="ECO:0000256" key="2">
    <source>
        <dbReference type="ARBA" id="ARBA00022771"/>
    </source>
</evidence>